<reference evidence="4 5" key="1">
    <citation type="submission" date="2023-03" db="EMBL/GenBank/DDBJ databases">
        <title>YIM 152171 draft genome.</title>
        <authorList>
            <person name="Yang Z."/>
        </authorList>
    </citation>
    <scope>NUCLEOTIDE SEQUENCE [LARGE SCALE GENOMIC DNA]</scope>
    <source>
        <strain evidence="4 5">YIM 152171</strain>
    </source>
</reference>
<dbReference type="CDD" id="cd08946">
    <property type="entry name" value="SDR_e"/>
    <property type="match status" value="1"/>
</dbReference>
<dbReference type="RefSeq" id="WP_327787196.1">
    <property type="nucleotide sequence ID" value="NZ_JARGEQ010000001.1"/>
</dbReference>
<evidence type="ECO:0000256" key="2">
    <source>
        <dbReference type="ARBA" id="ARBA00007637"/>
    </source>
</evidence>
<dbReference type="PANTHER" id="PTHR43000">
    <property type="entry name" value="DTDP-D-GLUCOSE 4,6-DEHYDRATASE-RELATED"/>
    <property type="match status" value="1"/>
</dbReference>
<dbReference type="SUPFAM" id="SSF51735">
    <property type="entry name" value="NAD(P)-binding Rossmann-fold domains"/>
    <property type="match status" value="1"/>
</dbReference>
<keyword evidence="5" id="KW-1185">Reference proteome</keyword>
<evidence type="ECO:0000313" key="4">
    <source>
        <dbReference type="EMBL" id="MDF1584791.1"/>
    </source>
</evidence>
<evidence type="ECO:0000256" key="1">
    <source>
        <dbReference type="ARBA" id="ARBA00005125"/>
    </source>
</evidence>
<dbReference type="Pfam" id="PF01370">
    <property type="entry name" value="Epimerase"/>
    <property type="match status" value="1"/>
</dbReference>
<dbReference type="AlphaFoldDB" id="A0AAP3XPZ0"/>
<comment type="pathway">
    <text evidence="1">Bacterial outer membrane biogenesis; LPS O-antigen biosynthesis.</text>
</comment>
<evidence type="ECO:0000313" key="5">
    <source>
        <dbReference type="Proteomes" id="UP001301140"/>
    </source>
</evidence>
<gene>
    <name evidence="4" type="ORF">PZ740_00150</name>
</gene>
<proteinExistence type="inferred from homology"/>
<comment type="similarity">
    <text evidence="2">Belongs to the NAD(P)-dependent epimerase/dehydratase family.</text>
</comment>
<dbReference type="EMBL" id="JARGEQ010000001">
    <property type="protein sequence ID" value="MDF1584791.1"/>
    <property type="molecule type" value="Genomic_DNA"/>
</dbReference>
<feature type="domain" description="NAD-dependent epimerase/dehydratase" evidence="3">
    <location>
        <begin position="6"/>
        <end position="238"/>
    </location>
</feature>
<dbReference type="InterPro" id="IPR001509">
    <property type="entry name" value="Epimerase_deHydtase"/>
</dbReference>
<evidence type="ECO:0000259" key="3">
    <source>
        <dbReference type="Pfam" id="PF01370"/>
    </source>
</evidence>
<dbReference type="InterPro" id="IPR036291">
    <property type="entry name" value="NAD(P)-bd_dom_sf"/>
</dbReference>
<accession>A0AAP3XPZ0</accession>
<dbReference type="Proteomes" id="UP001301140">
    <property type="component" value="Unassembled WGS sequence"/>
</dbReference>
<protein>
    <submittedName>
        <fullName evidence="4">NAD(P)-dependent oxidoreductase</fullName>
    </submittedName>
</protein>
<name>A0AAP3XPZ0_9PROT</name>
<comment type="caution">
    <text evidence="4">The sequence shown here is derived from an EMBL/GenBank/DDBJ whole genome shotgun (WGS) entry which is preliminary data.</text>
</comment>
<sequence length="317" mass="33678">MSAGTVLIPGARGYVGAHAVRAFLRAGWKVAVFGPAMQEDLLADVAGRITDIEGSIDDEAALAAALAKVRPDRVVSFAAFSEGNIGLARSGEADAGRAFAINAMGLHKLLEQCRQAGVRRVVWASSTVVLGPAALHPDQPVDERAERRPHTVYGLTKAAAEQVAQYHRDRFGMDVAGVRLPLIFGPGCWYAGVAGQLVAIFRGAIDGTGGTLRGGTAAFDLMYVEDAARAFLEIARHPGPLPALCHVNGFTTTWRGILEELGRRRPGLPLAFEEQPGGIDYPLIASGLVEREVGFRPAFTLPASIDAYLKFLAGEPR</sequence>
<dbReference type="Gene3D" id="3.40.50.720">
    <property type="entry name" value="NAD(P)-binding Rossmann-like Domain"/>
    <property type="match status" value="1"/>
</dbReference>
<organism evidence="4 5">
    <name type="scientific">Marinimicrococcus flavescens</name>
    <dbReference type="NCBI Taxonomy" id="3031815"/>
    <lineage>
        <taxon>Bacteria</taxon>
        <taxon>Pseudomonadati</taxon>
        <taxon>Pseudomonadota</taxon>
        <taxon>Alphaproteobacteria</taxon>
        <taxon>Geminicoccales</taxon>
        <taxon>Geminicoccaceae</taxon>
        <taxon>Marinimicrococcus</taxon>
    </lineage>
</organism>